<dbReference type="EMBL" id="UAWL01000006">
    <property type="protein sequence ID" value="SQB98922.1"/>
    <property type="molecule type" value="Genomic_DNA"/>
</dbReference>
<protein>
    <recommendedName>
        <fullName evidence="3">DUF177 domain-containing protein</fullName>
    </recommendedName>
</protein>
<proteinExistence type="predicted"/>
<dbReference type="RefSeq" id="WP_023948094.1">
    <property type="nucleotide sequence ID" value="NZ_UAWL01000006.1"/>
</dbReference>
<dbReference type="AlphaFoldDB" id="A0A2X3B541"/>
<gene>
    <name evidence="1" type="ORF">NCTC13102_01393</name>
</gene>
<organism evidence="1 2">
    <name type="scientific">Helicobacter fennelliae</name>
    <dbReference type="NCBI Taxonomy" id="215"/>
    <lineage>
        <taxon>Bacteria</taxon>
        <taxon>Pseudomonadati</taxon>
        <taxon>Campylobacterota</taxon>
        <taxon>Epsilonproteobacteria</taxon>
        <taxon>Campylobacterales</taxon>
        <taxon>Helicobacteraceae</taxon>
        <taxon>Helicobacter</taxon>
    </lineage>
</organism>
<reference evidence="1 2" key="1">
    <citation type="submission" date="2018-06" db="EMBL/GenBank/DDBJ databases">
        <authorList>
            <consortium name="Pathogen Informatics"/>
            <person name="Doyle S."/>
        </authorList>
    </citation>
    <scope>NUCLEOTIDE SEQUENCE [LARGE SCALE GENOMIC DNA]</scope>
    <source>
        <strain evidence="1 2">NCTC13102</strain>
    </source>
</reference>
<dbReference type="Proteomes" id="UP000250166">
    <property type="component" value="Unassembled WGS sequence"/>
</dbReference>
<evidence type="ECO:0000313" key="2">
    <source>
        <dbReference type="Proteomes" id="UP000250166"/>
    </source>
</evidence>
<accession>A0A2X3B541</accession>
<sequence>MRIEARKIHSSPKQFSLEKDGLKLSGEISAKSGNLFYLQARLAGDLKLVCDRSGEEFLQKIDEELVLYISDGMWDIQSQNFETFDVIEFFDGFIDLDYILESEIESIQSDYHIKST</sequence>
<evidence type="ECO:0000313" key="1">
    <source>
        <dbReference type="EMBL" id="SQB98922.1"/>
    </source>
</evidence>
<name>A0A2X3B541_9HELI</name>
<evidence type="ECO:0008006" key="3">
    <source>
        <dbReference type="Google" id="ProtNLM"/>
    </source>
</evidence>